<comment type="caution">
    <text evidence="4">The sequence shown here is derived from an EMBL/GenBank/DDBJ whole genome shotgun (WGS) entry which is preliminary data.</text>
</comment>
<dbReference type="PROSITE" id="PS50025">
    <property type="entry name" value="LAM_G_DOMAIN"/>
    <property type="match status" value="1"/>
</dbReference>
<keyword evidence="2" id="KW-1015">Disulfide bond</keyword>
<reference evidence="4 5" key="1">
    <citation type="submission" date="2021-10" db="EMBL/GenBank/DDBJ databases">
        <title>Anaerobic single-cell dispensing facilitates the cultivation of human gut bacteria.</title>
        <authorList>
            <person name="Afrizal A."/>
        </authorList>
    </citation>
    <scope>NUCLEOTIDE SEQUENCE [LARGE SCALE GENOMIC DNA]</scope>
    <source>
        <strain evidence="4 5">CLA-AA-H232</strain>
    </source>
</reference>
<accession>A0AAE3J8E2</accession>
<evidence type="ECO:0000259" key="3">
    <source>
        <dbReference type="PROSITE" id="PS50025"/>
    </source>
</evidence>
<evidence type="ECO:0000313" key="5">
    <source>
        <dbReference type="Proteomes" id="UP001198242"/>
    </source>
</evidence>
<dbReference type="InterPro" id="IPR049046">
    <property type="entry name" value="Beta-AFase-like_GH127_middle"/>
</dbReference>
<dbReference type="PANTHER" id="PTHR31151:SF0">
    <property type="entry name" value="PROLINE-TRNA LIGASE (DUF1680)"/>
    <property type="match status" value="1"/>
</dbReference>
<dbReference type="Pfam" id="PF16375">
    <property type="entry name" value="DUF4986"/>
    <property type="match status" value="1"/>
</dbReference>
<keyword evidence="4" id="KW-0378">Hydrolase</keyword>
<dbReference type="SUPFAM" id="SSF48208">
    <property type="entry name" value="Six-hairpin glycosidases"/>
    <property type="match status" value="1"/>
</dbReference>
<dbReference type="InterPro" id="IPR046544">
    <property type="entry name" value="GH146_SB_dom"/>
</dbReference>
<dbReference type="InterPro" id="IPR032275">
    <property type="entry name" value="DUF4986"/>
</dbReference>
<evidence type="ECO:0000256" key="1">
    <source>
        <dbReference type="ARBA" id="ARBA00022729"/>
    </source>
</evidence>
<dbReference type="InterPro" id="IPR012878">
    <property type="entry name" value="Beta-AFase-like_GH127_cat"/>
</dbReference>
<dbReference type="SUPFAM" id="SSF49899">
    <property type="entry name" value="Concanavalin A-like lectins/glucanases"/>
    <property type="match status" value="1"/>
</dbReference>
<dbReference type="Gene3D" id="2.60.120.200">
    <property type="match status" value="1"/>
</dbReference>
<dbReference type="SMART" id="SM00560">
    <property type="entry name" value="LamGL"/>
    <property type="match status" value="1"/>
</dbReference>
<dbReference type="InterPro" id="IPR011081">
    <property type="entry name" value="Big_4"/>
</dbReference>
<evidence type="ECO:0000313" key="4">
    <source>
        <dbReference type="EMBL" id="MCC2209708.1"/>
    </source>
</evidence>
<dbReference type="GO" id="GO:0016787">
    <property type="term" value="F:hydrolase activity"/>
    <property type="evidence" value="ECO:0007669"/>
    <property type="project" value="UniProtKB-KW"/>
</dbReference>
<dbReference type="PANTHER" id="PTHR31151">
    <property type="entry name" value="PROLINE-TRNA LIGASE (DUF1680)"/>
    <property type="match status" value="1"/>
</dbReference>
<dbReference type="InterPro" id="IPR008928">
    <property type="entry name" value="6-hairpin_glycosidase_sf"/>
</dbReference>
<sequence length="1154" mass="129919">MPLSDNFTVSAWIKPSGITSWERVFDFGSDQKNYIFLTVNNGNGYPRLAVKYNNQIEQNITSSVSFNKNVWSYVTVTMKDNKATMYINGESVASGNITVSMSSLASSAANYIAKSQYTSDPNYTGCIDEMEIYNDALTQDEIITRMQATAAEVKSIETTDLTVKVGDKIKLPSEVDVSYTNGMTSKTIVDWGEVSSYTEKGTYKVTGTTKIAGKSYDVIANITVETDSLDDNYSVIRNMNIVKNSGSSFVEAEYVVTSELTDTLVLKMQIYSGDTLLSEDTKDFVPSDNTVKMKKDIRDYKGNLTVKTDVYNKSTGKAISSVMERKIDNTGNFAGGDRVNLEKDSLFEKSEQVGLKYVLSIDVDRLLAPSYEMHGLTAPNNAQRYGGWERKGASNWGSSKDTFTLAGHSLGHWMSAAAVLYRDTGNEEVLTKLNYAVTKLDELQKTSNSPYIGGCSEDCFTKLFSGNTKWADNYWVPWYGIHKIYQGLLDAYDYTENDTAYEVLKKFADWAVDGTSNLTDAQMQSMLDVEYGGMNEILARMYEITGDEKYLDTARRFTHDSILNPLIQGKDSLTGLHANTQIPKIIGAAEIYEQNPEKYADYKKACENFWNYVVNNRSYAIGGNSIAEHFEAEGAETLGVKTCESCNTYNMMRLSEHLFAWKHDSAYMDWYEKALYNHILGQQEPETGAKMYFVSLLQGHHRVYEQKDKSWWCCTGTGMENPGRYTRCAYYEDGDDLYVNLYMPGTYEWEEKGLTFTVETTYPYSDKVQIKVAGTGSANINLRAPSWLESDMTVKAGNKTYTSKGGEYLAISNEWKDGDIIDITIPMSVTVYNSRIDGQIAYQYGPIVLAAELGNVDGVSGVNEYISNETKIDSVTTDVPYIVGNSNNLDKYVDTVDTSKLTFKIKAENSSTGKAIELKPFYEIHHSFYTVYFNVGNGVNEYDKRLNSATIDRVEPDGQQDELGHGLASKNSNNGSFTSGTKTYYWRDAYGSDNAYFQYSLEVDKSNKNYLFVRYWGSDGPFIKNNVNYTRDFYIYIDDNKFAEQTLNNEKMNNAYDVFYEIPEEYTNGKDSVTVKFVPKNSTTCAGGVIEARITNDDLKCVKITADYNDNGTLKNMDTEKISIEDIKQTENTSSHKEFYWESTDNMKPIITEE</sequence>
<protein>
    <submittedName>
        <fullName evidence="4">Glycoside hydrolase family 127 protein</fullName>
    </submittedName>
</protein>
<dbReference type="InterPro" id="IPR001791">
    <property type="entry name" value="Laminin_G"/>
</dbReference>
<dbReference type="Pfam" id="PF13385">
    <property type="entry name" value="Laminin_G_3"/>
    <property type="match status" value="1"/>
</dbReference>
<gene>
    <name evidence="4" type="ORF">LKE05_02725</name>
</gene>
<organism evidence="4 5">
    <name type="scientific">Hominilimicola fabiformis</name>
    <dbReference type="NCBI Taxonomy" id="2885356"/>
    <lineage>
        <taxon>Bacteria</taxon>
        <taxon>Bacillati</taxon>
        <taxon>Bacillota</taxon>
        <taxon>Clostridia</taxon>
        <taxon>Eubacteriales</taxon>
        <taxon>Oscillospiraceae</taxon>
        <taxon>Hominilimicola</taxon>
    </lineage>
</organism>
<dbReference type="InterPro" id="IPR013320">
    <property type="entry name" value="ConA-like_dom_sf"/>
</dbReference>
<keyword evidence="1" id="KW-0732">Signal</keyword>
<dbReference type="EMBL" id="JAJEQM010000002">
    <property type="protein sequence ID" value="MCC2209708.1"/>
    <property type="molecule type" value="Genomic_DNA"/>
</dbReference>
<dbReference type="Pfam" id="PF07944">
    <property type="entry name" value="Beta-AFase-like_GH127_cat"/>
    <property type="match status" value="1"/>
</dbReference>
<dbReference type="GO" id="GO:0005975">
    <property type="term" value="P:carbohydrate metabolic process"/>
    <property type="evidence" value="ECO:0007669"/>
    <property type="project" value="InterPro"/>
</dbReference>
<dbReference type="Pfam" id="PF20736">
    <property type="entry name" value="Glyco_hydro127M"/>
    <property type="match status" value="1"/>
</dbReference>
<dbReference type="Proteomes" id="UP001198242">
    <property type="component" value="Unassembled WGS sequence"/>
</dbReference>
<feature type="domain" description="Laminin G" evidence="3">
    <location>
        <begin position="1"/>
        <end position="153"/>
    </location>
</feature>
<dbReference type="InterPro" id="IPR006558">
    <property type="entry name" value="LamG-like"/>
</dbReference>
<evidence type="ECO:0000256" key="2">
    <source>
        <dbReference type="ARBA" id="ARBA00023157"/>
    </source>
</evidence>
<name>A0AAE3J8E2_9FIRM</name>
<dbReference type="Pfam" id="PF07532">
    <property type="entry name" value="Big_4"/>
    <property type="match status" value="1"/>
</dbReference>
<dbReference type="AlphaFoldDB" id="A0AAE3J8E2"/>
<keyword evidence="5" id="KW-1185">Reference proteome</keyword>
<proteinExistence type="predicted"/>
<dbReference type="Pfam" id="PF20620">
    <property type="entry name" value="DUF6805"/>
    <property type="match status" value="1"/>
</dbReference>